<gene>
    <name evidence="2" type="ORF">BFL28_03465</name>
</gene>
<dbReference type="AlphaFoldDB" id="A0A1E3LSM8"/>
<feature type="transmembrane region" description="Helical" evidence="1">
    <location>
        <begin position="130"/>
        <end position="149"/>
    </location>
</feature>
<feature type="transmembrane region" description="Helical" evidence="1">
    <location>
        <begin position="96"/>
        <end position="124"/>
    </location>
</feature>
<evidence type="ECO:0000313" key="3">
    <source>
        <dbReference type="Proteomes" id="UP000094487"/>
    </source>
</evidence>
<protein>
    <submittedName>
        <fullName evidence="2">Uncharacterized protein</fullName>
    </submittedName>
</protein>
<feature type="transmembrane region" description="Helical" evidence="1">
    <location>
        <begin position="12"/>
        <end position="30"/>
    </location>
</feature>
<organism evidence="2 3">
    <name type="scientific">Sphingomonas turrisvirgatae</name>
    <dbReference type="NCBI Taxonomy" id="1888892"/>
    <lineage>
        <taxon>Bacteria</taxon>
        <taxon>Pseudomonadati</taxon>
        <taxon>Pseudomonadota</taxon>
        <taxon>Alphaproteobacteria</taxon>
        <taxon>Sphingomonadales</taxon>
        <taxon>Sphingomonadaceae</taxon>
        <taxon>Sphingomonas</taxon>
    </lineage>
</organism>
<sequence length="167" mass="17039">MVVVEARPFLFATEYTAMIILGIIMLIIVLSAMCWLLFNLAVFALPLFAAVSVGLATTDTGAGPNGAIFLGLLAGIATLTAGQMVFTLVPSTLVRVAVAGLFAIPAAIAGYHATHGLAALAIPAEGWRQAFALFGAGAISLTALARLALPRGAGFRATPSDARLSGQ</sequence>
<keyword evidence="1" id="KW-0812">Transmembrane</keyword>
<name>A0A1E3LSM8_9SPHN</name>
<proteinExistence type="predicted"/>
<accession>A0A1E3LSM8</accession>
<comment type="caution">
    <text evidence="2">The sequence shown here is derived from an EMBL/GenBank/DDBJ whole genome shotgun (WGS) entry which is preliminary data.</text>
</comment>
<keyword evidence="1" id="KW-0472">Membrane</keyword>
<dbReference type="STRING" id="1888892.BFL28_03465"/>
<keyword evidence="1" id="KW-1133">Transmembrane helix</keyword>
<dbReference type="EMBL" id="MDDS01000046">
    <property type="protein sequence ID" value="ODP36782.1"/>
    <property type="molecule type" value="Genomic_DNA"/>
</dbReference>
<feature type="transmembrane region" description="Helical" evidence="1">
    <location>
        <begin position="68"/>
        <end position="89"/>
    </location>
</feature>
<dbReference type="Proteomes" id="UP000094487">
    <property type="component" value="Unassembled WGS sequence"/>
</dbReference>
<evidence type="ECO:0000256" key="1">
    <source>
        <dbReference type="SAM" id="Phobius"/>
    </source>
</evidence>
<feature type="transmembrane region" description="Helical" evidence="1">
    <location>
        <begin position="37"/>
        <end position="56"/>
    </location>
</feature>
<evidence type="ECO:0000313" key="2">
    <source>
        <dbReference type="EMBL" id="ODP36782.1"/>
    </source>
</evidence>
<keyword evidence="3" id="KW-1185">Reference proteome</keyword>
<dbReference type="OrthoDB" id="7219977at2"/>
<reference evidence="2 3" key="1">
    <citation type="submission" date="2016-08" db="EMBL/GenBank/DDBJ databases">
        <title>Draft genome of the agarase producing Sphingomonas sp. MCT13.</title>
        <authorList>
            <person name="D'Andrea M.M."/>
            <person name="Rossolini G.M."/>
            <person name="Thaller M.C."/>
        </authorList>
    </citation>
    <scope>NUCLEOTIDE SEQUENCE [LARGE SCALE GENOMIC DNA]</scope>
    <source>
        <strain evidence="2 3">MCT13</strain>
    </source>
</reference>